<dbReference type="Gene3D" id="1.10.8.270">
    <property type="entry name" value="putative rabgap domain of human tbc1 domain family member 14 like domains"/>
    <property type="match status" value="1"/>
</dbReference>
<reference evidence="3 4" key="1">
    <citation type="submission" date="2024-03" db="EMBL/GenBank/DDBJ databases">
        <authorList>
            <consortium name="ELIXIR-Norway"/>
            <consortium name="Elixir Norway"/>
        </authorList>
    </citation>
    <scope>NUCLEOTIDE SEQUENCE [LARGE SCALE GENOMIC DNA]</scope>
</reference>
<organism evidence="3 4">
    <name type="scientific">Sphagnum jensenii</name>
    <dbReference type="NCBI Taxonomy" id="128206"/>
    <lineage>
        <taxon>Eukaryota</taxon>
        <taxon>Viridiplantae</taxon>
        <taxon>Streptophyta</taxon>
        <taxon>Embryophyta</taxon>
        <taxon>Bryophyta</taxon>
        <taxon>Sphagnophytina</taxon>
        <taxon>Sphagnopsida</taxon>
        <taxon>Sphagnales</taxon>
        <taxon>Sphagnaceae</taxon>
        <taxon>Sphagnum</taxon>
    </lineage>
</organism>
<feature type="region of interest" description="Disordered" evidence="1">
    <location>
        <begin position="24"/>
        <end position="94"/>
    </location>
</feature>
<dbReference type="PANTHER" id="PTHR22957:SF27">
    <property type="entry name" value="TBC1 DOMAIN FAMILY MEMBER 13"/>
    <property type="match status" value="1"/>
</dbReference>
<dbReference type="Proteomes" id="UP001497522">
    <property type="component" value="Chromosome 1"/>
</dbReference>
<evidence type="ECO:0000313" key="4">
    <source>
        <dbReference type="Proteomes" id="UP001497522"/>
    </source>
</evidence>
<dbReference type="PROSITE" id="PS50086">
    <property type="entry name" value="TBC_RABGAP"/>
    <property type="match status" value="1"/>
</dbReference>
<evidence type="ECO:0000313" key="3">
    <source>
        <dbReference type="EMBL" id="CAK9858912.1"/>
    </source>
</evidence>
<evidence type="ECO:0000256" key="1">
    <source>
        <dbReference type="SAM" id="MobiDB-lite"/>
    </source>
</evidence>
<sequence length="496" mass="55727">MAAGSGSSMPPPKPVPAWLNSAAWASKPRSPVRSSYSFKEIGTIQRDKSAPPLAEIGAQEDNHPSSSSGGTVRGGGGGQQTDALNQARGNGLEASSQQIWLNSNQATLSSAGSPQPLSPTVDENSDKSAASYDFWVTLFNTELSRRRIHLAELQRLSSQGIPDSASIRAISWKSLGHRLLTIERNYAGPSGLLAQNQDDWATELAKKRAEYLIFRNEMIINPSEVTRRKEQMEAMKAADMEAKEGLLLRHEITHNDHPLSLGSSSVWHQFFQDTELAEQINRDVKRTHPDMDFFCGPTAYAYENQEALKRILFIFAKLNPGIRYVQGMNEVLAPLYYVFKTDKDEDNAAHAEEDAFFCFVELLSDFRDHFCQQLDNSAVGIRSTIAQLNALLRRQDEELWRHLEYTSKVNPQFYAFRWITLLLTQEFSFFDSLRLWDSLLSNPDGPLEILLRVCCAMLLCERSRLLAGDFTTNLKLLQHYPAVDMQHLLRVADGLS</sequence>
<gene>
    <name evidence="3" type="ORF">CSSPJE1EN2_LOCUS1907</name>
</gene>
<dbReference type="Gene3D" id="1.10.472.80">
    <property type="entry name" value="Ypt/Rab-GAP domain of gyp1p, domain 3"/>
    <property type="match status" value="1"/>
</dbReference>
<dbReference type="SMART" id="SM00164">
    <property type="entry name" value="TBC"/>
    <property type="match status" value="1"/>
</dbReference>
<feature type="compositionally biased region" description="Polar residues" evidence="1">
    <location>
        <begin position="80"/>
        <end position="94"/>
    </location>
</feature>
<accession>A0ABP1A8N9</accession>
<protein>
    <recommendedName>
        <fullName evidence="2">Rab-GAP TBC domain-containing protein</fullName>
    </recommendedName>
</protein>
<dbReference type="PANTHER" id="PTHR22957">
    <property type="entry name" value="TBC1 DOMAIN FAMILY MEMBER GTPASE-ACTIVATING PROTEIN"/>
    <property type="match status" value="1"/>
</dbReference>
<dbReference type="Pfam" id="PF00566">
    <property type="entry name" value="RabGAP-TBC"/>
    <property type="match status" value="1"/>
</dbReference>
<dbReference type="InterPro" id="IPR035969">
    <property type="entry name" value="Rab-GAP_TBC_sf"/>
</dbReference>
<name>A0ABP1A8N9_9BRYO</name>
<keyword evidence="4" id="KW-1185">Reference proteome</keyword>
<dbReference type="SUPFAM" id="SSF47923">
    <property type="entry name" value="Ypt/Rab-GAP domain of gyp1p"/>
    <property type="match status" value="2"/>
</dbReference>
<proteinExistence type="predicted"/>
<dbReference type="EMBL" id="OZ023702">
    <property type="protein sequence ID" value="CAK9858912.1"/>
    <property type="molecule type" value="Genomic_DNA"/>
</dbReference>
<feature type="domain" description="Rab-GAP TBC" evidence="2">
    <location>
        <begin position="257"/>
        <end position="443"/>
    </location>
</feature>
<dbReference type="InterPro" id="IPR000195">
    <property type="entry name" value="Rab-GAP-TBC_dom"/>
</dbReference>
<evidence type="ECO:0000259" key="2">
    <source>
        <dbReference type="PROSITE" id="PS50086"/>
    </source>
</evidence>